<dbReference type="AlphaFoldDB" id="V7CW21"/>
<evidence type="ECO:0000256" key="1">
    <source>
        <dbReference type="ARBA" id="ARBA00022729"/>
    </source>
</evidence>
<keyword evidence="5" id="KW-1185">Reference proteome</keyword>
<evidence type="ECO:0000313" key="5">
    <source>
        <dbReference type="Proteomes" id="UP000000226"/>
    </source>
</evidence>
<dbReference type="InterPro" id="IPR008502">
    <property type="entry name" value="Prolamin-like"/>
</dbReference>
<dbReference type="PANTHER" id="PTHR31951:SF22">
    <property type="entry name" value="ECA1 GAMETOGENESIS RELATED FAMILY"/>
    <property type="match status" value="1"/>
</dbReference>
<accession>V7CW21</accession>
<protein>
    <recommendedName>
        <fullName evidence="3">Prolamin-like domain-containing protein</fullName>
    </recommendedName>
</protein>
<proteinExistence type="predicted"/>
<organism evidence="4 5">
    <name type="scientific">Phaseolus vulgaris</name>
    <name type="common">Kidney bean</name>
    <name type="synonym">French bean</name>
    <dbReference type="NCBI Taxonomy" id="3885"/>
    <lineage>
        <taxon>Eukaryota</taxon>
        <taxon>Viridiplantae</taxon>
        <taxon>Streptophyta</taxon>
        <taxon>Embryophyta</taxon>
        <taxon>Tracheophyta</taxon>
        <taxon>Spermatophyta</taxon>
        <taxon>Magnoliopsida</taxon>
        <taxon>eudicotyledons</taxon>
        <taxon>Gunneridae</taxon>
        <taxon>Pentapetalae</taxon>
        <taxon>rosids</taxon>
        <taxon>fabids</taxon>
        <taxon>Fabales</taxon>
        <taxon>Fabaceae</taxon>
        <taxon>Papilionoideae</taxon>
        <taxon>50 kb inversion clade</taxon>
        <taxon>NPAAA clade</taxon>
        <taxon>indigoferoid/millettioid clade</taxon>
        <taxon>Phaseoleae</taxon>
        <taxon>Phaseolus</taxon>
    </lineage>
</organism>
<feature type="signal peptide" evidence="2">
    <location>
        <begin position="1"/>
        <end position="26"/>
    </location>
</feature>
<name>V7CW21_PHAVU</name>
<dbReference type="Pfam" id="PF05617">
    <property type="entry name" value="Prolamin_like"/>
    <property type="match status" value="1"/>
</dbReference>
<feature type="chain" id="PRO_5004756600" description="Prolamin-like domain-containing protein" evidence="2">
    <location>
        <begin position="27"/>
        <end position="125"/>
    </location>
</feature>
<dbReference type="Proteomes" id="UP000000226">
    <property type="component" value="Chromosome 1"/>
</dbReference>
<dbReference type="Gramene" id="ESW33465">
    <property type="protein sequence ID" value="ESW33465"/>
    <property type="gene ID" value="PHAVU_001G071800g"/>
</dbReference>
<sequence length="125" mass="13918">MATFNNFSLLLCFVISSSLMFNIGLSDIALTPSNTPGPVSSYEDYLTNCASKLDSICGKDIFFAIFFGNTTIIEDCCDELVNDVGKVCHDDMTKYVLTKSKFKNSDVQILERSQKIWNDCVSVEL</sequence>
<reference evidence="5" key="1">
    <citation type="journal article" date="2014" name="Nat. Genet.">
        <title>A reference genome for common bean and genome-wide analysis of dual domestications.</title>
        <authorList>
            <person name="Schmutz J."/>
            <person name="McClean P.E."/>
            <person name="Mamidi S."/>
            <person name="Wu G.A."/>
            <person name="Cannon S.B."/>
            <person name="Grimwood J."/>
            <person name="Jenkins J."/>
            <person name="Shu S."/>
            <person name="Song Q."/>
            <person name="Chavarro C."/>
            <person name="Torres-Torres M."/>
            <person name="Geffroy V."/>
            <person name="Moghaddam S.M."/>
            <person name="Gao D."/>
            <person name="Abernathy B."/>
            <person name="Barry K."/>
            <person name="Blair M."/>
            <person name="Brick M.A."/>
            <person name="Chovatia M."/>
            <person name="Gepts P."/>
            <person name="Goodstein D.M."/>
            <person name="Gonzales M."/>
            <person name="Hellsten U."/>
            <person name="Hyten D.L."/>
            <person name="Jia G."/>
            <person name="Kelly J.D."/>
            <person name="Kudrna D."/>
            <person name="Lee R."/>
            <person name="Richard M.M."/>
            <person name="Miklas P.N."/>
            <person name="Osorno J.M."/>
            <person name="Rodrigues J."/>
            <person name="Thareau V."/>
            <person name="Urrea C.A."/>
            <person name="Wang M."/>
            <person name="Yu Y."/>
            <person name="Zhang M."/>
            <person name="Wing R.A."/>
            <person name="Cregan P.B."/>
            <person name="Rokhsar D.S."/>
            <person name="Jackson S.A."/>
        </authorList>
    </citation>
    <scope>NUCLEOTIDE SEQUENCE [LARGE SCALE GENOMIC DNA]</scope>
    <source>
        <strain evidence="5">cv. G19833</strain>
    </source>
</reference>
<evidence type="ECO:0000313" key="4">
    <source>
        <dbReference type="EMBL" id="ESW33465.1"/>
    </source>
</evidence>
<dbReference type="EMBL" id="CM002288">
    <property type="protein sequence ID" value="ESW33465.1"/>
    <property type="molecule type" value="Genomic_DNA"/>
</dbReference>
<feature type="domain" description="Prolamin-like" evidence="3">
    <location>
        <begin position="48"/>
        <end position="121"/>
    </location>
</feature>
<evidence type="ECO:0000259" key="3">
    <source>
        <dbReference type="Pfam" id="PF05617"/>
    </source>
</evidence>
<dbReference type="PANTHER" id="PTHR31951">
    <property type="entry name" value="BIFUNCTIONAL INHIBITOR/LIPID-TRANSFER PROTEIN/SEED STORAGE 2S ALBUMIN SUPERFAMILY PROTEIN-RELATED"/>
    <property type="match status" value="1"/>
</dbReference>
<dbReference type="OrthoDB" id="1368054at2759"/>
<keyword evidence="1 2" id="KW-0732">Signal</keyword>
<evidence type="ECO:0000256" key="2">
    <source>
        <dbReference type="SAM" id="SignalP"/>
    </source>
</evidence>
<gene>
    <name evidence="4" type="ORF">PHAVU_001G071800g</name>
</gene>
<dbReference type="eggNOG" id="ENOG502SWYQ">
    <property type="taxonomic scope" value="Eukaryota"/>
</dbReference>
<dbReference type="OMA" id="NCASKLD"/>